<keyword evidence="4 6" id="KW-0326">Glycosidase</keyword>
<reference evidence="6 7" key="1">
    <citation type="submission" date="2021-01" db="EMBL/GenBank/DDBJ databases">
        <title>Sequencing the genomes of 1000 actinobacteria strains.</title>
        <authorList>
            <person name="Klenk H.-P."/>
        </authorList>
    </citation>
    <scope>NUCLEOTIDE SEQUENCE [LARGE SCALE GENOMIC DNA]</scope>
    <source>
        <strain evidence="6 7">DSM 18662</strain>
    </source>
</reference>
<dbReference type="InterPro" id="IPR036881">
    <property type="entry name" value="Glyco_hydro_3_C_sf"/>
</dbReference>
<keyword evidence="2 4" id="KW-0378">Hydrolase</keyword>
<organism evidence="6 7">
    <name type="scientific">Microlunatus panaciterrae</name>
    <dbReference type="NCBI Taxonomy" id="400768"/>
    <lineage>
        <taxon>Bacteria</taxon>
        <taxon>Bacillati</taxon>
        <taxon>Actinomycetota</taxon>
        <taxon>Actinomycetes</taxon>
        <taxon>Propionibacteriales</taxon>
        <taxon>Propionibacteriaceae</taxon>
        <taxon>Microlunatus</taxon>
    </lineage>
</organism>
<dbReference type="PANTHER" id="PTHR42715:SF10">
    <property type="entry name" value="BETA-GLUCOSIDASE"/>
    <property type="match status" value="1"/>
</dbReference>
<evidence type="ECO:0000256" key="1">
    <source>
        <dbReference type="ARBA" id="ARBA00005336"/>
    </source>
</evidence>
<proteinExistence type="inferred from homology"/>
<name>A0ABS2RIH0_9ACTN</name>
<gene>
    <name evidence="6" type="ORF">JOE57_001715</name>
</gene>
<dbReference type="SUPFAM" id="SSF51445">
    <property type="entry name" value="(Trans)glycosidases"/>
    <property type="match status" value="1"/>
</dbReference>
<dbReference type="GO" id="GO:0008422">
    <property type="term" value="F:beta-glucosidase activity"/>
    <property type="evidence" value="ECO:0007669"/>
    <property type="project" value="UniProtKB-EC"/>
</dbReference>
<evidence type="ECO:0000256" key="3">
    <source>
        <dbReference type="ARBA" id="ARBA00023277"/>
    </source>
</evidence>
<dbReference type="SMART" id="SM01217">
    <property type="entry name" value="Fn3_like"/>
    <property type="match status" value="1"/>
</dbReference>
<protein>
    <submittedName>
        <fullName evidence="6">Beta-glucosidase</fullName>
        <ecNumber evidence="6">3.2.1.21</ecNumber>
    </submittedName>
</protein>
<keyword evidence="7" id="KW-1185">Reference proteome</keyword>
<comment type="similarity">
    <text evidence="1 4">Belongs to the glycosyl hydrolase 3 family.</text>
</comment>
<keyword evidence="3" id="KW-0119">Carbohydrate metabolism</keyword>
<evidence type="ECO:0000313" key="7">
    <source>
        <dbReference type="Proteomes" id="UP000704762"/>
    </source>
</evidence>
<dbReference type="InterPro" id="IPR019800">
    <property type="entry name" value="Glyco_hydro_3_AS"/>
</dbReference>
<dbReference type="EC" id="3.2.1.21" evidence="6"/>
<accession>A0ABS2RIH0</accession>
<evidence type="ECO:0000256" key="2">
    <source>
        <dbReference type="ARBA" id="ARBA00022801"/>
    </source>
</evidence>
<evidence type="ECO:0000313" key="6">
    <source>
        <dbReference type="EMBL" id="MBM7798794.1"/>
    </source>
</evidence>
<dbReference type="Pfam" id="PF14310">
    <property type="entry name" value="Fn3-like"/>
    <property type="match status" value="1"/>
</dbReference>
<dbReference type="Pfam" id="PF00933">
    <property type="entry name" value="Glyco_hydro_3"/>
    <property type="match status" value="1"/>
</dbReference>
<evidence type="ECO:0000259" key="5">
    <source>
        <dbReference type="SMART" id="SM01217"/>
    </source>
</evidence>
<dbReference type="InterPro" id="IPR013783">
    <property type="entry name" value="Ig-like_fold"/>
</dbReference>
<sequence>MTAQLDIDNLIGQLTLEEKAALTIGSDFWHTAPIDRLGIPAIMVSDGPHGLRAQLDEADHVGLAGSVPATCFPTASGLASSWNVDLFRTVGEALGRESRKWHVAVLLGPGVNMKRSPLCGRNFEYLSEDPQLAGILATAMVHGVQSQGVGTSVKHYAANNQEEDRLRVSAEVDPRTLREIYLPAFERIVKEANPWTVMCAYNKVNGTYASEHHWLLTEVLRDEWGFDGLVVSDWGAVHDRVAALKAGLDLEMPPHRGVSDAAVVAAVQDGSLSEDVLDQGVRRVLRLVNAALPALAEETDVSNEEHHALARRAAHESAVLLKNEGGVLPLRLPSGSRLAVIGEFARTPRYQGAGSSQVTPTRLDLAVDELTAGVGSEVEVTFAAGFGVGTTENDQQLLAEAVQAADGADAVVVFLGLPAAEESEGFDRTHMDLPTNQLNLLNAVADVHDRVVVVLANGSTVRMATWEGRAKAILECWLSGQAAGGAAADLLLGVANPSGKLAETIPLRLQDNSSFLNFPGDPGVVRYGEGIFIGYRGYDKANQEVSYPFGFGLSYTTFDIGGVTAQVAGAVETGDLAVTVTASVTNTGSVAGQEVVQVYVGDPQSSVARPVRELKAFTKVALEPGESRQVELTLVERDFAFWSELHGRWALEAGEFEVAVGSSSRQLAAKVPVQLEAPRLAAPLGPMSTLHEWLADPRGRELVMAGADAATNHLLADEELIKVVGTMPMATLAAFPGMGFSDAQLEQMIQQLD</sequence>
<dbReference type="Gene3D" id="3.40.50.1700">
    <property type="entry name" value="Glycoside hydrolase family 3 C-terminal domain"/>
    <property type="match status" value="1"/>
</dbReference>
<dbReference type="Pfam" id="PF01915">
    <property type="entry name" value="Glyco_hydro_3_C"/>
    <property type="match status" value="1"/>
</dbReference>
<evidence type="ECO:0000256" key="4">
    <source>
        <dbReference type="RuleBase" id="RU361161"/>
    </source>
</evidence>
<dbReference type="Gene3D" id="3.20.20.300">
    <property type="entry name" value="Glycoside hydrolase, family 3, N-terminal domain"/>
    <property type="match status" value="1"/>
</dbReference>
<dbReference type="InterPro" id="IPR026891">
    <property type="entry name" value="Fn3-like"/>
</dbReference>
<dbReference type="PRINTS" id="PR00133">
    <property type="entry name" value="GLHYDRLASE3"/>
</dbReference>
<dbReference type="Proteomes" id="UP000704762">
    <property type="component" value="Unassembled WGS sequence"/>
</dbReference>
<dbReference type="InterPro" id="IPR002772">
    <property type="entry name" value="Glyco_hydro_3_C"/>
</dbReference>
<dbReference type="EMBL" id="JAFBCF010000001">
    <property type="protein sequence ID" value="MBM7798794.1"/>
    <property type="molecule type" value="Genomic_DNA"/>
</dbReference>
<feature type="domain" description="Fibronectin type III-like" evidence="5">
    <location>
        <begin position="594"/>
        <end position="664"/>
    </location>
</feature>
<dbReference type="InterPro" id="IPR001764">
    <property type="entry name" value="Glyco_hydro_3_N"/>
</dbReference>
<dbReference type="InterPro" id="IPR017853">
    <property type="entry name" value="GH"/>
</dbReference>
<dbReference type="Gene3D" id="2.60.40.10">
    <property type="entry name" value="Immunoglobulins"/>
    <property type="match status" value="1"/>
</dbReference>
<dbReference type="PANTHER" id="PTHR42715">
    <property type="entry name" value="BETA-GLUCOSIDASE"/>
    <property type="match status" value="1"/>
</dbReference>
<dbReference type="RefSeq" id="WP_204917295.1">
    <property type="nucleotide sequence ID" value="NZ_BAAAQP010000002.1"/>
</dbReference>
<comment type="caution">
    <text evidence="6">The sequence shown here is derived from an EMBL/GenBank/DDBJ whole genome shotgun (WGS) entry which is preliminary data.</text>
</comment>
<dbReference type="InterPro" id="IPR036962">
    <property type="entry name" value="Glyco_hydro_3_N_sf"/>
</dbReference>
<dbReference type="InterPro" id="IPR050288">
    <property type="entry name" value="Cellulose_deg_GH3"/>
</dbReference>
<dbReference type="SUPFAM" id="SSF52279">
    <property type="entry name" value="Beta-D-glucan exohydrolase, C-terminal domain"/>
    <property type="match status" value="1"/>
</dbReference>
<dbReference type="PROSITE" id="PS00775">
    <property type="entry name" value="GLYCOSYL_HYDROL_F3"/>
    <property type="match status" value="1"/>
</dbReference>